<sequence>MRKLFISLLALFITGCSMQQTAFTDSSQLSDMKLKQVLTEEKKNLSSSVKLYTKNEELLNAAFKDLGIVSGQSCRGSLQDPPANIAVARNQMITKAAHLNANAVLLHQCEMLSGQGCYQIAICEGSALLITQ</sequence>
<evidence type="ECO:0000313" key="3">
    <source>
        <dbReference type="EMBL" id="KER03627.1"/>
    </source>
</evidence>
<feature type="chain" id="PRO_5008456785" description="Outer membrane lipoprotein RcsF" evidence="2">
    <location>
        <begin position="23"/>
        <end position="132"/>
    </location>
</feature>
<protein>
    <recommendedName>
        <fullName evidence="1">Outer membrane lipoprotein RcsF</fullName>
    </recommendedName>
</protein>
<reference evidence="3 4" key="1">
    <citation type="submission" date="2014-03" db="EMBL/GenBank/DDBJ databases">
        <title>Draft Genome of Photorhabdus temperata Meg1.</title>
        <authorList>
            <person name="Hurst S.G.IV."/>
            <person name="Morris K."/>
            <person name="Thomas K."/>
            <person name="Tisa L.S."/>
        </authorList>
    </citation>
    <scope>NUCLEOTIDE SEQUENCE [LARGE SCALE GENOMIC DNA]</scope>
    <source>
        <strain evidence="3 4">Meg1</strain>
    </source>
</reference>
<dbReference type="Pfam" id="PF16358">
    <property type="entry name" value="RcsF"/>
    <property type="match status" value="1"/>
</dbReference>
<name>A0A081RY74_PHOTE</name>
<organism evidence="3 4">
    <name type="scientific">Photorhabdus temperata subsp. temperata Meg1</name>
    <dbReference type="NCBI Taxonomy" id="1393735"/>
    <lineage>
        <taxon>Bacteria</taxon>
        <taxon>Pseudomonadati</taxon>
        <taxon>Pseudomonadota</taxon>
        <taxon>Gammaproteobacteria</taxon>
        <taxon>Enterobacterales</taxon>
        <taxon>Morganellaceae</taxon>
        <taxon>Photorhabdus</taxon>
    </lineage>
</organism>
<dbReference type="AlphaFoldDB" id="A0A081RY74"/>
<keyword evidence="1" id="KW-0998">Cell outer membrane</keyword>
<comment type="caution">
    <text evidence="1">Lacks conserved residue(s) required for the propagation of feature annotation.</text>
</comment>
<evidence type="ECO:0000256" key="1">
    <source>
        <dbReference type="HAMAP-Rule" id="MF_00976"/>
    </source>
</evidence>
<dbReference type="NCBIfam" id="NF008048">
    <property type="entry name" value="PRK10781.1"/>
    <property type="match status" value="1"/>
</dbReference>
<comment type="function">
    <text evidence="1">Essential component of the Rcs signaling system, which controls transcription of numerous genes. Plays a role in signal transduction from the cell surface to the histidine kinase RcsC. May detect outer membrane defects.</text>
</comment>
<comment type="caution">
    <text evidence="3">The sequence shown here is derived from an EMBL/GenBank/DDBJ whole genome shotgun (WGS) entry which is preliminary data.</text>
</comment>
<feature type="signal peptide" evidence="2">
    <location>
        <begin position="1"/>
        <end position="22"/>
    </location>
</feature>
<keyword evidence="1" id="KW-0472">Membrane</keyword>
<dbReference type="EMBL" id="JGVH01000026">
    <property type="protein sequence ID" value="KER03627.1"/>
    <property type="molecule type" value="Genomic_DNA"/>
</dbReference>
<dbReference type="Gene3D" id="3.30.110.70">
    <property type="entry name" value="Hypothetical protein apc22750. Chain B"/>
    <property type="match status" value="1"/>
</dbReference>
<keyword evidence="2" id="KW-0732">Signal</keyword>
<proteinExistence type="inferred from homology"/>
<gene>
    <name evidence="1" type="primary">rcsF</name>
    <name evidence="3" type="ORF">MEG1DRAFT_01732</name>
</gene>
<accession>A0A081RY74</accession>
<dbReference type="PROSITE" id="PS51257">
    <property type="entry name" value="PROKAR_LIPOPROTEIN"/>
    <property type="match status" value="1"/>
</dbReference>
<dbReference type="GO" id="GO:0035556">
    <property type="term" value="P:intracellular signal transduction"/>
    <property type="evidence" value="ECO:0007669"/>
    <property type="project" value="InterPro"/>
</dbReference>
<dbReference type="HAMAP" id="MF_00976">
    <property type="entry name" value="RcsF"/>
    <property type="match status" value="1"/>
</dbReference>
<dbReference type="GO" id="GO:0031241">
    <property type="term" value="C:periplasmic side of cell outer membrane"/>
    <property type="evidence" value="ECO:0007669"/>
    <property type="project" value="UniProtKB-UniRule"/>
</dbReference>
<dbReference type="InterPro" id="IPR030852">
    <property type="entry name" value="RcsF"/>
</dbReference>
<dbReference type="PATRIC" id="fig|1393735.3.peg.1785"/>
<dbReference type="Proteomes" id="UP000028002">
    <property type="component" value="Unassembled WGS sequence"/>
</dbReference>
<comment type="similarity">
    <text evidence="1">Belongs to the RcsF family.</text>
</comment>
<evidence type="ECO:0000256" key="2">
    <source>
        <dbReference type="SAM" id="SignalP"/>
    </source>
</evidence>
<evidence type="ECO:0000313" key="4">
    <source>
        <dbReference type="Proteomes" id="UP000028002"/>
    </source>
</evidence>
<comment type="subcellular location">
    <subcellularLocation>
        <location evidence="1">Cell outer membrane</location>
        <topology evidence="1">Lipid-anchor</topology>
        <orientation evidence="1">Periplasmic side</orientation>
    </subcellularLocation>
</comment>